<reference evidence="2" key="2">
    <citation type="journal article" date="2017" name="Nat. Plants">
        <title>The Aegilops tauschii genome reveals multiple impacts of transposons.</title>
        <authorList>
            <person name="Zhao G."/>
            <person name="Zou C."/>
            <person name="Li K."/>
            <person name="Wang K."/>
            <person name="Li T."/>
            <person name="Gao L."/>
            <person name="Zhang X."/>
            <person name="Wang H."/>
            <person name="Yang Z."/>
            <person name="Liu X."/>
            <person name="Jiang W."/>
            <person name="Mao L."/>
            <person name="Kong X."/>
            <person name="Jiao Y."/>
            <person name="Jia J."/>
        </authorList>
    </citation>
    <scope>NUCLEOTIDE SEQUENCE [LARGE SCALE GENOMIC DNA]</scope>
    <source>
        <strain evidence="2">cv. AL8/78</strain>
    </source>
</reference>
<protein>
    <submittedName>
        <fullName evidence="1">Uncharacterized protein</fullName>
    </submittedName>
</protein>
<reference evidence="1" key="5">
    <citation type="journal article" date="2021" name="G3 (Bethesda)">
        <title>Aegilops tauschii genome assembly Aet v5.0 features greater sequence contiguity and improved annotation.</title>
        <authorList>
            <person name="Wang L."/>
            <person name="Zhu T."/>
            <person name="Rodriguez J.C."/>
            <person name="Deal K.R."/>
            <person name="Dubcovsky J."/>
            <person name="McGuire P.E."/>
            <person name="Lux T."/>
            <person name="Spannagl M."/>
            <person name="Mayer K.F.X."/>
            <person name="Baldrich P."/>
            <person name="Meyers B.C."/>
            <person name="Huo N."/>
            <person name="Gu Y.Q."/>
            <person name="Zhou H."/>
            <person name="Devos K.M."/>
            <person name="Bennetzen J.L."/>
            <person name="Unver T."/>
            <person name="Budak H."/>
            <person name="Gulick P.J."/>
            <person name="Galiba G."/>
            <person name="Kalapos B."/>
            <person name="Nelson D.R."/>
            <person name="Li P."/>
            <person name="You F.M."/>
            <person name="Luo M.C."/>
            <person name="Dvorak J."/>
        </authorList>
    </citation>
    <scope>NUCLEOTIDE SEQUENCE [LARGE SCALE GENOMIC DNA]</scope>
    <source>
        <strain evidence="1">cv. AL8/78</strain>
    </source>
</reference>
<sequence>MQPCDVDVRDRYRTSHNMVTPLKAVPLPLFLEDTSGLCVGFEAAESNQAR</sequence>
<dbReference type="Gramene" id="AET1Gv20113500.18">
    <property type="protein sequence ID" value="AET1Gv20113500.18"/>
    <property type="gene ID" value="AET1Gv20113500"/>
</dbReference>
<dbReference type="EnsemblPlants" id="AET1Gv20113500.18">
    <property type="protein sequence ID" value="AET1Gv20113500.18"/>
    <property type="gene ID" value="AET1Gv20113500"/>
</dbReference>
<reference evidence="1" key="3">
    <citation type="journal article" date="2017" name="Nature">
        <title>Genome sequence of the progenitor of the wheat D genome Aegilops tauschii.</title>
        <authorList>
            <person name="Luo M.C."/>
            <person name="Gu Y.Q."/>
            <person name="Puiu D."/>
            <person name="Wang H."/>
            <person name="Twardziok S.O."/>
            <person name="Deal K.R."/>
            <person name="Huo N."/>
            <person name="Zhu T."/>
            <person name="Wang L."/>
            <person name="Wang Y."/>
            <person name="McGuire P.E."/>
            <person name="Liu S."/>
            <person name="Long H."/>
            <person name="Ramasamy R.K."/>
            <person name="Rodriguez J.C."/>
            <person name="Van S.L."/>
            <person name="Yuan L."/>
            <person name="Wang Z."/>
            <person name="Xia Z."/>
            <person name="Xiao L."/>
            <person name="Anderson O.D."/>
            <person name="Ouyang S."/>
            <person name="Liang Y."/>
            <person name="Zimin A.V."/>
            <person name="Pertea G."/>
            <person name="Qi P."/>
            <person name="Bennetzen J.L."/>
            <person name="Dai X."/>
            <person name="Dawson M.W."/>
            <person name="Muller H.G."/>
            <person name="Kugler K."/>
            <person name="Rivarola-Duarte L."/>
            <person name="Spannagl M."/>
            <person name="Mayer K.F.X."/>
            <person name="Lu F.H."/>
            <person name="Bevan M.W."/>
            <person name="Leroy P."/>
            <person name="Li P."/>
            <person name="You F.M."/>
            <person name="Sun Q."/>
            <person name="Liu Z."/>
            <person name="Lyons E."/>
            <person name="Wicker T."/>
            <person name="Salzberg S.L."/>
            <person name="Devos K.M."/>
            <person name="Dvorak J."/>
        </authorList>
    </citation>
    <scope>NUCLEOTIDE SEQUENCE [LARGE SCALE GENOMIC DNA]</scope>
    <source>
        <strain evidence="1">cv. AL8/78</strain>
    </source>
</reference>
<evidence type="ECO:0000313" key="1">
    <source>
        <dbReference type="EnsemblPlants" id="AET1Gv20113500.18"/>
    </source>
</evidence>
<proteinExistence type="predicted"/>
<dbReference type="AlphaFoldDB" id="A0A452XQL1"/>
<evidence type="ECO:0000313" key="2">
    <source>
        <dbReference type="Proteomes" id="UP000015105"/>
    </source>
</evidence>
<keyword evidence="2" id="KW-1185">Reference proteome</keyword>
<dbReference type="Proteomes" id="UP000015105">
    <property type="component" value="Chromosome 1D"/>
</dbReference>
<reference evidence="1" key="4">
    <citation type="submission" date="2019-03" db="UniProtKB">
        <authorList>
            <consortium name="EnsemblPlants"/>
        </authorList>
    </citation>
    <scope>IDENTIFICATION</scope>
</reference>
<name>A0A452XQL1_AEGTS</name>
<organism evidence="1 2">
    <name type="scientific">Aegilops tauschii subsp. strangulata</name>
    <name type="common">Goatgrass</name>
    <dbReference type="NCBI Taxonomy" id="200361"/>
    <lineage>
        <taxon>Eukaryota</taxon>
        <taxon>Viridiplantae</taxon>
        <taxon>Streptophyta</taxon>
        <taxon>Embryophyta</taxon>
        <taxon>Tracheophyta</taxon>
        <taxon>Spermatophyta</taxon>
        <taxon>Magnoliopsida</taxon>
        <taxon>Liliopsida</taxon>
        <taxon>Poales</taxon>
        <taxon>Poaceae</taxon>
        <taxon>BOP clade</taxon>
        <taxon>Pooideae</taxon>
        <taxon>Triticodae</taxon>
        <taxon>Triticeae</taxon>
        <taxon>Triticinae</taxon>
        <taxon>Aegilops</taxon>
    </lineage>
</organism>
<accession>A0A452XQL1</accession>
<reference evidence="2" key="1">
    <citation type="journal article" date="2014" name="Science">
        <title>Ancient hybridizations among the ancestral genomes of bread wheat.</title>
        <authorList>
            <consortium name="International Wheat Genome Sequencing Consortium,"/>
            <person name="Marcussen T."/>
            <person name="Sandve S.R."/>
            <person name="Heier L."/>
            <person name="Spannagl M."/>
            <person name="Pfeifer M."/>
            <person name="Jakobsen K.S."/>
            <person name="Wulff B.B."/>
            <person name="Steuernagel B."/>
            <person name="Mayer K.F."/>
            <person name="Olsen O.A."/>
        </authorList>
    </citation>
    <scope>NUCLEOTIDE SEQUENCE [LARGE SCALE GENOMIC DNA]</scope>
    <source>
        <strain evidence="2">cv. AL8/78</strain>
    </source>
</reference>